<sequence>MLILKFDTAVALDKITLGYIVGDADITVMAYNGAASLGSLFNGQTSAANVTSAVNAQGGWSLIKNIGDGGSTQATETAPLERSVGNDGNVVASWWVIGAYNSGFGGTAISNSDSLADYVKVLSVATKDVNTTPPRNTVAEPVSLALAGVALLGVAGTRRRRKG</sequence>
<evidence type="ECO:0000313" key="1">
    <source>
        <dbReference type="EMBL" id="PZP29368.1"/>
    </source>
</evidence>
<organism evidence="1 2">
    <name type="scientific">Roseateles depolymerans</name>
    <dbReference type="NCBI Taxonomy" id="76731"/>
    <lineage>
        <taxon>Bacteria</taxon>
        <taxon>Pseudomonadati</taxon>
        <taxon>Pseudomonadota</taxon>
        <taxon>Betaproteobacteria</taxon>
        <taxon>Burkholderiales</taxon>
        <taxon>Sphaerotilaceae</taxon>
        <taxon>Roseateles</taxon>
    </lineage>
</organism>
<dbReference type="Proteomes" id="UP000249633">
    <property type="component" value="Unassembled WGS sequence"/>
</dbReference>
<proteinExistence type="predicted"/>
<reference evidence="1 2" key="1">
    <citation type="submission" date="2017-08" db="EMBL/GenBank/DDBJ databases">
        <title>Infants hospitalized years apart are colonized by the same room-sourced microbial strains.</title>
        <authorList>
            <person name="Brooks B."/>
            <person name="Olm M.R."/>
            <person name="Firek B.A."/>
            <person name="Baker R."/>
            <person name="Thomas B.C."/>
            <person name="Morowitz M.J."/>
            <person name="Banfield J.F."/>
        </authorList>
    </citation>
    <scope>NUCLEOTIDE SEQUENCE [LARGE SCALE GENOMIC DNA]</scope>
    <source>
        <strain evidence="1">S2_012_000_R2_81</strain>
    </source>
</reference>
<accession>A0A2W5DF73</accession>
<protein>
    <recommendedName>
        <fullName evidence="3">PEP-CTERM protein-sorting domain-containing protein</fullName>
    </recommendedName>
</protein>
<comment type="caution">
    <text evidence="1">The sequence shown here is derived from an EMBL/GenBank/DDBJ whole genome shotgun (WGS) entry which is preliminary data.</text>
</comment>
<dbReference type="AlphaFoldDB" id="A0A2W5DF73"/>
<name>A0A2W5DF73_9BURK</name>
<gene>
    <name evidence="1" type="ORF">DI603_16990</name>
</gene>
<evidence type="ECO:0008006" key="3">
    <source>
        <dbReference type="Google" id="ProtNLM"/>
    </source>
</evidence>
<evidence type="ECO:0000313" key="2">
    <source>
        <dbReference type="Proteomes" id="UP000249633"/>
    </source>
</evidence>
<dbReference type="EMBL" id="QFOD01000018">
    <property type="protein sequence ID" value="PZP29368.1"/>
    <property type="molecule type" value="Genomic_DNA"/>
</dbReference>